<dbReference type="AlphaFoldDB" id="H5XJ36"/>
<proteinExistence type="predicted"/>
<sequence length="141" mass="15115">MAGATPENDNGPTMESISETPPPAVEDYYYPGADQIFSDRGIRLIQGDGNIVLVDCTTDVDVIRVDSVTVGSSCYQVIGERGWLTMEIPRVYLVQADDHNVAGRITVDDEVQAIDLAPGEHTPVGESDDGNPATLIELHAS</sequence>
<feature type="compositionally biased region" description="Polar residues" evidence="1">
    <location>
        <begin position="7"/>
        <end position="19"/>
    </location>
</feature>
<dbReference type="Proteomes" id="UP000002791">
    <property type="component" value="Chromosome"/>
</dbReference>
<keyword evidence="3" id="KW-1185">Reference proteome</keyword>
<dbReference type="STRING" id="882082.SaccyDRAFT_2969"/>
<evidence type="ECO:0000313" key="3">
    <source>
        <dbReference type="Proteomes" id="UP000002791"/>
    </source>
</evidence>
<feature type="region of interest" description="Disordered" evidence="1">
    <location>
        <begin position="1"/>
        <end position="24"/>
    </location>
</feature>
<organism evidence="2 3">
    <name type="scientific">Saccharomonospora cyanea NA-134</name>
    <dbReference type="NCBI Taxonomy" id="882082"/>
    <lineage>
        <taxon>Bacteria</taxon>
        <taxon>Bacillati</taxon>
        <taxon>Actinomycetota</taxon>
        <taxon>Actinomycetes</taxon>
        <taxon>Pseudonocardiales</taxon>
        <taxon>Pseudonocardiaceae</taxon>
        <taxon>Saccharomonospora</taxon>
    </lineage>
</organism>
<evidence type="ECO:0000313" key="2">
    <source>
        <dbReference type="EMBL" id="EHR61812.1"/>
    </source>
</evidence>
<name>H5XJ36_9PSEU</name>
<evidence type="ECO:0000256" key="1">
    <source>
        <dbReference type="SAM" id="MobiDB-lite"/>
    </source>
</evidence>
<gene>
    <name evidence="2" type="ORF">SaccyDRAFT_2969</name>
</gene>
<accession>H5XJ36</accession>
<dbReference type="HOGENOM" id="CLU_124976_0_0_11"/>
<dbReference type="eggNOG" id="COG5640">
    <property type="taxonomic scope" value="Bacteria"/>
</dbReference>
<reference evidence="2 3" key="1">
    <citation type="submission" date="2011-11" db="EMBL/GenBank/DDBJ databases">
        <title>The Noncontiguous Finished sequence of Saccharomonospora cyanea NA-134.</title>
        <authorList>
            <consortium name="US DOE Joint Genome Institute"/>
            <person name="Lucas S."/>
            <person name="Han J."/>
            <person name="Lapidus A."/>
            <person name="Cheng J.-F."/>
            <person name="Goodwin L."/>
            <person name="Pitluck S."/>
            <person name="Peters L."/>
            <person name="Ovchinnikova G."/>
            <person name="Lu M."/>
            <person name="Detter J.C."/>
            <person name="Han C."/>
            <person name="Tapia R."/>
            <person name="Land M."/>
            <person name="Hauser L."/>
            <person name="Kyrpides N."/>
            <person name="Ivanova N."/>
            <person name="Pagani I."/>
            <person name="Brambilla E.-M."/>
            <person name="Klenk H.-P."/>
            <person name="Woyke T."/>
        </authorList>
    </citation>
    <scope>NUCLEOTIDE SEQUENCE [LARGE SCALE GENOMIC DNA]</scope>
    <source>
        <strain evidence="2 3">NA-134</strain>
    </source>
</reference>
<dbReference type="EMBL" id="CM001440">
    <property type="protein sequence ID" value="EHR61812.1"/>
    <property type="molecule type" value="Genomic_DNA"/>
</dbReference>
<protein>
    <submittedName>
        <fullName evidence="2">Uncharacterized protein</fullName>
    </submittedName>
</protein>